<evidence type="ECO:0000313" key="3">
    <source>
        <dbReference type="EMBL" id="RKQ73486.1"/>
    </source>
</evidence>
<reference evidence="3 4" key="1">
    <citation type="submission" date="2018-10" db="EMBL/GenBank/DDBJ databases">
        <title>Comparative analysis of microorganisms from saline springs in Andes Mountain Range, Colombia.</title>
        <authorList>
            <person name="Rubin E."/>
        </authorList>
    </citation>
    <scope>NUCLEOTIDE SEQUENCE [LARGE SCALE GENOMIC DNA]</scope>
    <source>
        <strain evidence="3 4">USBA 36</strain>
    </source>
</reference>
<protein>
    <submittedName>
        <fullName evidence="3">Uncharacterized protein</fullName>
    </submittedName>
</protein>
<feature type="compositionally biased region" description="Polar residues" evidence="2">
    <location>
        <begin position="129"/>
        <end position="143"/>
    </location>
</feature>
<feature type="region of interest" description="Disordered" evidence="2">
    <location>
        <begin position="128"/>
        <end position="153"/>
    </location>
</feature>
<organism evidence="3 4">
    <name type="scientific">Oceanibaculum indicum</name>
    <dbReference type="NCBI Taxonomy" id="526216"/>
    <lineage>
        <taxon>Bacteria</taxon>
        <taxon>Pseudomonadati</taxon>
        <taxon>Pseudomonadota</taxon>
        <taxon>Alphaproteobacteria</taxon>
        <taxon>Rhodospirillales</taxon>
        <taxon>Oceanibaculaceae</taxon>
        <taxon>Oceanibaculum</taxon>
    </lineage>
</organism>
<accession>A0A420WRL6</accession>
<feature type="coiled-coil region" evidence="1">
    <location>
        <begin position="75"/>
        <end position="102"/>
    </location>
</feature>
<dbReference type="EMBL" id="RBIG01000001">
    <property type="protein sequence ID" value="RKQ73486.1"/>
    <property type="molecule type" value="Genomic_DNA"/>
</dbReference>
<keyword evidence="1" id="KW-0175">Coiled coil</keyword>
<dbReference type="Proteomes" id="UP000277424">
    <property type="component" value="Unassembled WGS sequence"/>
</dbReference>
<evidence type="ECO:0000256" key="2">
    <source>
        <dbReference type="SAM" id="MobiDB-lite"/>
    </source>
</evidence>
<dbReference type="RefSeq" id="WP_121218400.1">
    <property type="nucleotide sequence ID" value="NZ_RBIG01000001.1"/>
</dbReference>
<gene>
    <name evidence="3" type="ORF">BCL74_1275</name>
</gene>
<comment type="caution">
    <text evidence="3">The sequence shown here is derived from an EMBL/GenBank/DDBJ whole genome shotgun (WGS) entry which is preliminary data.</text>
</comment>
<proteinExistence type="predicted"/>
<sequence>MNTAKAMRLKQKADEMHATLLRKADELRAAQGHLSVARRGLDDEAMRSLMRPVRQTEIREDGRAHEFTGPSWKEIKRRQRAIDAAERDLRRIQSERDELLERWRRAAALVAAITETVGERALKPFAHQRGSTQTTNWGNSGVTAGNGPMINGG</sequence>
<dbReference type="AlphaFoldDB" id="A0A420WRL6"/>
<evidence type="ECO:0000256" key="1">
    <source>
        <dbReference type="SAM" id="Coils"/>
    </source>
</evidence>
<name>A0A420WRL6_9PROT</name>
<evidence type="ECO:0000313" key="4">
    <source>
        <dbReference type="Proteomes" id="UP000277424"/>
    </source>
</evidence>